<evidence type="ECO:0000259" key="7">
    <source>
        <dbReference type="PROSITE" id="PS00388"/>
    </source>
</evidence>
<comment type="function">
    <text evidence="1">The proteasome is a multicatalytic proteinase complex which is characterized by its ability to cleave peptides with Arg, Phe, Tyr, Leu, and Glu adjacent to the leaving group at neutral or slightly basic pH. The proteasome has an ATP-dependent proteolytic activity.</text>
</comment>
<keyword evidence="2 6" id="KW-0963">Cytoplasm</keyword>
<reference evidence="8" key="1">
    <citation type="submission" date="2009-03" db="EMBL/GenBank/DDBJ databases">
        <title>Caligus rogercresseyi ESTs and full-length cDNAs.</title>
        <authorList>
            <person name="Yasuike M."/>
            <person name="von Schalburg K."/>
            <person name="Cooper G."/>
            <person name="Leong J."/>
            <person name="Jones S.R.M."/>
            <person name="Koop B.F."/>
        </authorList>
    </citation>
    <scope>NUCLEOTIDE SEQUENCE</scope>
    <source>
        <tissue evidence="8">Whole tissue</tissue>
    </source>
</reference>
<dbReference type="SUPFAM" id="SSF56235">
    <property type="entry name" value="N-terminal nucleophile aminohydrolases (Ntn hydrolases)"/>
    <property type="match status" value="1"/>
</dbReference>
<feature type="domain" description="Proteasome alpha-type subunits" evidence="7">
    <location>
        <begin position="8"/>
        <end position="30"/>
    </location>
</feature>
<dbReference type="Gene3D" id="3.60.20.10">
    <property type="entry name" value="Glutamine Phosphoribosylpyrophosphate, subunit 1, domain 1"/>
    <property type="match status" value="1"/>
</dbReference>
<dbReference type="GO" id="GO:0005737">
    <property type="term" value="C:cytoplasm"/>
    <property type="evidence" value="ECO:0007669"/>
    <property type="project" value="UniProtKB-SubCell"/>
</dbReference>
<evidence type="ECO:0000256" key="6">
    <source>
        <dbReference type="RuleBase" id="RU000551"/>
    </source>
</evidence>
<dbReference type="FunFam" id="3.60.20.10:FF:000007">
    <property type="entry name" value="Proteasome subunit alpha type"/>
    <property type="match status" value="1"/>
</dbReference>
<evidence type="ECO:0000256" key="5">
    <source>
        <dbReference type="PROSITE-ProRule" id="PRU00808"/>
    </source>
</evidence>
<dbReference type="Pfam" id="PF00227">
    <property type="entry name" value="Proteasome"/>
    <property type="match status" value="1"/>
</dbReference>
<proteinExistence type="evidence at transcript level"/>
<dbReference type="EMBL" id="BT075957">
    <property type="protein sequence ID" value="ACO10381.1"/>
    <property type="molecule type" value="mRNA"/>
</dbReference>
<dbReference type="GO" id="GO:0005634">
    <property type="term" value="C:nucleus"/>
    <property type="evidence" value="ECO:0007669"/>
    <property type="project" value="UniProtKB-SubCell"/>
</dbReference>
<evidence type="ECO:0000256" key="4">
    <source>
        <dbReference type="ARBA" id="ARBA00023242"/>
    </source>
</evidence>
<organism evidence="8">
    <name type="scientific">Caligus rogercresseyi</name>
    <name type="common">Sea louse</name>
    <dbReference type="NCBI Taxonomy" id="217165"/>
    <lineage>
        <taxon>Eukaryota</taxon>
        <taxon>Metazoa</taxon>
        <taxon>Ecdysozoa</taxon>
        <taxon>Arthropoda</taxon>
        <taxon>Crustacea</taxon>
        <taxon>Multicrustacea</taxon>
        <taxon>Hexanauplia</taxon>
        <taxon>Copepoda</taxon>
        <taxon>Siphonostomatoida</taxon>
        <taxon>Caligidae</taxon>
        <taxon>Caligus</taxon>
    </lineage>
</organism>
<dbReference type="SMART" id="SM00948">
    <property type="entry name" value="Proteasome_A_N"/>
    <property type="match status" value="1"/>
</dbReference>
<name>C1BMX8_CALRO</name>
<comment type="subunit">
    <text evidence="6">The 20S proteasome core is composed of 28 subunits that are arranged in four stacked rings, resulting in a barrel-shaped structure. The two end rings are each formed by seven alpha subunits, and the two central rings are each formed by seven beta subunits.</text>
</comment>
<dbReference type="AlphaFoldDB" id="C1BMX8"/>
<dbReference type="InterPro" id="IPR000426">
    <property type="entry name" value="Proteasome_asu_N"/>
</dbReference>
<dbReference type="Pfam" id="PF10584">
    <property type="entry name" value="Proteasome_A_N"/>
    <property type="match status" value="1"/>
</dbReference>
<evidence type="ECO:0000313" key="8">
    <source>
        <dbReference type="EMBL" id="ACO10381.1"/>
    </source>
</evidence>
<dbReference type="PROSITE" id="PS51475">
    <property type="entry name" value="PROTEASOME_ALPHA_2"/>
    <property type="match status" value="1"/>
</dbReference>
<comment type="subcellular location">
    <subcellularLocation>
        <location evidence="6">Cytoplasm</location>
    </subcellularLocation>
    <subcellularLocation>
        <location evidence="6">Nucleus</location>
    </subcellularLocation>
</comment>
<dbReference type="CDD" id="cd03751">
    <property type="entry name" value="proteasome_alpha_type_3"/>
    <property type="match status" value="1"/>
</dbReference>
<comment type="similarity">
    <text evidence="5 6">Belongs to the peptidase T1A family.</text>
</comment>
<dbReference type="PANTHER" id="PTHR11599">
    <property type="entry name" value="PROTEASOME SUBUNIT ALPHA/BETA"/>
    <property type="match status" value="1"/>
</dbReference>
<dbReference type="InterPro" id="IPR050115">
    <property type="entry name" value="Proteasome_alpha"/>
</dbReference>
<evidence type="ECO:0000256" key="2">
    <source>
        <dbReference type="ARBA" id="ARBA00022490"/>
    </source>
</evidence>
<dbReference type="InterPro" id="IPR023332">
    <property type="entry name" value="Proteasome_alpha-type"/>
</dbReference>
<protein>
    <recommendedName>
        <fullName evidence="6">Proteasome subunit alpha type</fullName>
    </recommendedName>
</protein>
<dbReference type="InterPro" id="IPR029055">
    <property type="entry name" value="Ntn_hydrolases_N"/>
</dbReference>
<gene>
    <name evidence="8" type="primary">PSA3</name>
</gene>
<sequence length="255" mass="28017">MTPMGTGYDLYTSQFSPDGRVFQVEYANKAVGSAGTAIGLRGKDGVVFAAEKIIKSKLYEPSSNPRLFDVNRNIGCAVTGLYSDCRSLADYAGREADEFLSQYGRSVPLKYLTERLGDYMHAYTLFSATQPFGANVMLCSWDAVSGPQLYSIDPSGVSYGYFGVAAGKAKESAKTEIEKIPFRNMLCKDLVKEAAKIIYVVHDEVKDKLFGLELSWVSEGTGGRIKRVPKDVHEEAEKFAKQAIEDLSDSDDDMS</sequence>
<accession>C1BMX8</accession>
<dbReference type="GO" id="GO:0019773">
    <property type="term" value="C:proteasome core complex, alpha-subunit complex"/>
    <property type="evidence" value="ECO:0007669"/>
    <property type="project" value="UniProtKB-UniRule"/>
</dbReference>
<dbReference type="InterPro" id="IPR001353">
    <property type="entry name" value="Proteasome_sua/b"/>
</dbReference>
<evidence type="ECO:0000256" key="1">
    <source>
        <dbReference type="ARBA" id="ARBA00002000"/>
    </source>
</evidence>
<dbReference type="PROSITE" id="PS00388">
    <property type="entry name" value="PROTEASOME_ALPHA_1"/>
    <property type="match status" value="1"/>
</dbReference>
<evidence type="ECO:0000256" key="3">
    <source>
        <dbReference type="ARBA" id="ARBA00022942"/>
    </source>
</evidence>
<keyword evidence="3 5" id="KW-0647">Proteasome</keyword>
<keyword evidence="4 6" id="KW-0539">Nucleus</keyword>
<dbReference type="GO" id="GO:0006511">
    <property type="term" value="P:ubiquitin-dependent protein catabolic process"/>
    <property type="evidence" value="ECO:0007669"/>
    <property type="project" value="InterPro"/>
</dbReference>